<evidence type="ECO:0000256" key="1">
    <source>
        <dbReference type="ARBA" id="ARBA00023015"/>
    </source>
</evidence>
<evidence type="ECO:0000259" key="5">
    <source>
        <dbReference type="PROSITE" id="PS01124"/>
    </source>
</evidence>
<dbReference type="PROSITE" id="PS00041">
    <property type="entry name" value="HTH_ARAC_FAMILY_1"/>
    <property type="match status" value="1"/>
</dbReference>
<dbReference type="Gene3D" id="2.60.120.10">
    <property type="entry name" value="Jelly Rolls"/>
    <property type="match status" value="1"/>
</dbReference>
<organism evidence="6 7">
    <name type="scientific">Paenibacillus spongiae</name>
    <dbReference type="NCBI Taxonomy" id="2909671"/>
    <lineage>
        <taxon>Bacteria</taxon>
        <taxon>Bacillati</taxon>
        <taxon>Bacillota</taxon>
        <taxon>Bacilli</taxon>
        <taxon>Bacillales</taxon>
        <taxon>Paenibacillaceae</taxon>
        <taxon>Paenibacillus</taxon>
    </lineage>
</organism>
<keyword evidence="4" id="KW-0804">Transcription</keyword>
<dbReference type="PANTHER" id="PTHR46796:SF2">
    <property type="entry name" value="TRANSCRIPTIONAL REGULATORY PROTEIN"/>
    <property type="match status" value="1"/>
</dbReference>
<dbReference type="SUPFAM" id="SSF51215">
    <property type="entry name" value="Regulatory protein AraC"/>
    <property type="match status" value="1"/>
</dbReference>
<dbReference type="PRINTS" id="PR00032">
    <property type="entry name" value="HTHARAC"/>
</dbReference>
<dbReference type="InterPro" id="IPR018060">
    <property type="entry name" value="HTH_AraC"/>
</dbReference>
<dbReference type="Gene3D" id="1.10.10.60">
    <property type="entry name" value="Homeodomain-like"/>
    <property type="match status" value="2"/>
</dbReference>
<feature type="domain" description="HTH araC/xylS-type" evidence="5">
    <location>
        <begin position="190"/>
        <end position="287"/>
    </location>
</feature>
<dbReference type="InterPro" id="IPR037923">
    <property type="entry name" value="HTH-like"/>
</dbReference>
<evidence type="ECO:0000256" key="2">
    <source>
        <dbReference type="ARBA" id="ARBA00023125"/>
    </source>
</evidence>
<dbReference type="Proteomes" id="UP001057877">
    <property type="component" value="Chromosome"/>
</dbReference>
<dbReference type="InterPro" id="IPR014710">
    <property type="entry name" value="RmlC-like_jellyroll"/>
</dbReference>
<dbReference type="SUPFAM" id="SSF46689">
    <property type="entry name" value="Homeodomain-like"/>
    <property type="match status" value="2"/>
</dbReference>
<accession>A0ABY5SHI2</accession>
<dbReference type="PANTHER" id="PTHR46796">
    <property type="entry name" value="HTH-TYPE TRANSCRIPTIONAL ACTIVATOR RHAS-RELATED"/>
    <property type="match status" value="1"/>
</dbReference>
<sequence length="287" mass="33221">MKINNEQNHSARWGRNGADFGVPQLETIGFDHVKKALTLTEHYHKNCYEFVVMEKGRASWVVGEERYETRTGDVFHTLPNEKHRGSFNVIEPCRLWWVMLNVQQRDEDGRWLGLSRSEELSLLHLLQKVRRVTQPGTQAVRSLRRIKQTMEQGSNLPALNIRLALLDLLLSLTDIRERKHISPDLIQSMDCITCEMETRPEWNPQLHELAAIAKVSPSYFHHIFQEHKGLTPKGYMEYIKISEAAKLLKETEMSVTEIALRLGYSSSQHFATAFGRTMGQTPTRWRG</sequence>
<dbReference type="SMART" id="SM00342">
    <property type="entry name" value="HTH_ARAC"/>
    <property type="match status" value="1"/>
</dbReference>
<proteinExistence type="predicted"/>
<evidence type="ECO:0000256" key="4">
    <source>
        <dbReference type="ARBA" id="ARBA00023163"/>
    </source>
</evidence>
<evidence type="ECO:0000256" key="3">
    <source>
        <dbReference type="ARBA" id="ARBA00023159"/>
    </source>
</evidence>
<protein>
    <submittedName>
        <fullName evidence="6">AraC family transcriptional regulator</fullName>
    </submittedName>
</protein>
<dbReference type="Pfam" id="PF07883">
    <property type="entry name" value="Cupin_2"/>
    <property type="match status" value="1"/>
</dbReference>
<dbReference type="InterPro" id="IPR009057">
    <property type="entry name" value="Homeodomain-like_sf"/>
</dbReference>
<keyword evidence="3" id="KW-0010">Activator</keyword>
<dbReference type="InterPro" id="IPR018062">
    <property type="entry name" value="HTH_AraC-typ_CS"/>
</dbReference>
<dbReference type="InterPro" id="IPR050204">
    <property type="entry name" value="AraC_XylS_family_regulators"/>
</dbReference>
<name>A0ABY5SHI2_9BACL</name>
<dbReference type="InterPro" id="IPR020449">
    <property type="entry name" value="Tscrpt_reg_AraC-type_HTH"/>
</dbReference>
<keyword evidence="2" id="KW-0238">DNA-binding</keyword>
<dbReference type="EMBL" id="CP091430">
    <property type="protein sequence ID" value="UVI33406.1"/>
    <property type="molecule type" value="Genomic_DNA"/>
</dbReference>
<keyword evidence="1" id="KW-0805">Transcription regulation</keyword>
<evidence type="ECO:0000313" key="7">
    <source>
        <dbReference type="Proteomes" id="UP001057877"/>
    </source>
</evidence>
<dbReference type="InterPro" id="IPR013096">
    <property type="entry name" value="Cupin_2"/>
</dbReference>
<dbReference type="RefSeq" id="WP_258389459.1">
    <property type="nucleotide sequence ID" value="NZ_CP091430.1"/>
</dbReference>
<dbReference type="Pfam" id="PF12833">
    <property type="entry name" value="HTH_18"/>
    <property type="match status" value="1"/>
</dbReference>
<dbReference type="PROSITE" id="PS01124">
    <property type="entry name" value="HTH_ARAC_FAMILY_2"/>
    <property type="match status" value="1"/>
</dbReference>
<reference evidence="6" key="1">
    <citation type="submission" date="2022-01" db="EMBL/GenBank/DDBJ databases">
        <title>Paenibacillus spongiae sp. nov., isolated from marine sponge.</title>
        <authorList>
            <person name="Li Z."/>
            <person name="Zhang M."/>
        </authorList>
    </citation>
    <scope>NUCLEOTIDE SEQUENCE</scope>
    <source>
        <strain evidence="6">PHS-Z3</strain>
    </source>
</reference>
<keyword evidence="7" id="KW-1185">Reference proteome</keyword>
<gene>
    <name evidence="6" type="ORF">L1F29_16880</name>
</gene>
<evidence type="ECO:0000313" key="6">
    <source>
        <dbReference type="EMBL" id="UVI33406.1"/>
    </source>
</evidence>